<organism evidence="2 4">
    <name type="scientific">Pseudomonas tohonis</name>
    <dbReference type="NCBI Taxonomy" id="2725477"/>
    <lineage>
        <taxon>Bacteria</taxon>
        <taxon>Pseudomonadati</taxon>
        <taxon>Pseudomonadota</taxon>
        <taxon>Gammaproteobacteria</taxon>
        <taxon>Pseudomonadales</taxon>
        <taxon>Pseudomonadaceae</taxon>
        <taxon>Pseudomonas</taxon>
    </lineage>
</organism>
<dbReference type="NCBIfam" id="NF007458">
    <property type="entry name" value="PRK10030.1"/>
    <property type="match status" value="1"/>
</dbReference>
<name>A0A6J4E0U3_9PSED</name>
<dbReference type="Proteomes" id="UP001054892">
    <property type="component" value="Unassembled WGS sequence"/>
</dbReference>
<gene>
    <name evidence="2" type="ORF">TUM18999_11560</name>
    <name evidence="3" type="ORF">TUM20286_31000</name>
</gene>
<dbReference type="InterPro" id="IPR024453">
    <property type="entry name" value="Peptidase_C92"/>
</dbReference>
<dbReference type="SUPFAM" id="SSF54001">
    <property type="entry name" value="Cysteine proteinases"/>
    <property type="match status" value="1"/>
</dbReference>
<protein>
    <recommendedName>
        <fullName evidence="6">YiiX family permuted papain-like enzyme</fullName>
    </recommendedName>
</protein>
<dbReference type="RefSeq" id="WP_173173411.1">
    <property type="nucleotide sequence ID" value="NZ_AP023189.1"/>
</dbReference>
<dbReference type="AlphaFoldDB" id="A0A6J4E0U3"/>
<evidence type="ECO:0008006" key="6">
    <source>
        <dbReference type="Google" id="ProtNLM"/>
    </source>
</evidence>
<sequence length="202" mass="23013">MRFSLFLVSSLFACLAQAMPLPEVREGDIIFHQSRSAQSLAVQQATHSRYSHMGLVLARNGSLQVFEAGATVQYVPLQHWIARGEGGHYVVKRLARADELLTHDALVHMRELAEGMRGRRYDLAFEWNDARLYCSELVWKLYERTLGLRLGELQRIRDFDLGSPVVKAKMRERYGQDIPLDETVISPVAIFESPQLITVAEE</sequence>
<dbReference type="Gene3D" id="3.90.1720.10">
    <property type="entry name" value="endopeptidase domain like (from Nostoc punctiforme)"/>
    <property type="match status" value="1"/>
</dbReference>
<evidence type="ECO:0000313" key="4">
    <source>
        <dbReference type="Proteomes" id="UP000509383"/>
    </source>
</evidence>
<feature type="signal peptide" evidence="1">
    <location>
        <begin position="1"/>
        <end position="18"/>
    </location>
</feature>
<evidence type="ECO:0000313" key="3">
    <source>
        <dbReference type="EMBL" id="GJN53348.1"/>
    </source>
</evidence>
<evidence type="ECO:0000313" key="2">
    <source>
        <dbReference type="EMBL" id="BCG22965.1"/>
    </source>
</evidence>
<dbReference type="InterPro" id="IPR038765">
    <property type="entry name" value="Papain-like_cys_pep_sf"/>
</dbReference>
<dbReference type="EMBL" id="AP023189">
    <property type="protein sequence ID" value="BCG22965.1"/>
    <property type="molecule type" value="Genomic_DNA"/>
</dbReference>
<dbReference type="KEGG" id="ptw:TUM18999_11560"/>
<keyword evidence="1" id="KW-0732">Signal</keyword>
<evidence type="ECO:0000256" key="1">
    <source>
        <dbReference type="SAM" id="SignalP"/>
    </source>
</evidence>
<dbReference type="EMBL" id="BQKM01000006">
    <property type="protein sequence ID" value="GJN53348.1"/>
    <property type="molecule type" value="Genomic_DNA"/>
</dbReference>
<feature type="chain" id="PRO_5027117572" description="YiiX family permuted papain-like enzyme" evidence="1">
    <location>
        <begin position="19"/>
        <end position="202"/>
    </location>
</feature>
<accession>A0A6J4E0U3</accession>
<dbReference type="Proteomes" id="UP000509383">
    <property type="component" value="Chromosome"/>
</dbReference>
<evidence type="ECO:0000313" key="5">
    <source>
        <dbReference type="Proteomes" id="UP001054892"/>
    </source>
</evidence>
<reference evidence="2 4" key="1">
    <citation type="submission" date="2020-05" db="EMBL/GenBank/DDBJ databases">
        <title>Characterization of novel class B3 metallo-beta-lactamase from novel Pseudomonas species.</title>
        <authorList>
            <person name="Yamada K."/>
            <person name="Aoki K."/>
            <person name="Ishii Y."/>
        </authorList>
    </citation>
    <scope>NUCLEOTIDE SEQUENCE [LARGE SCALE GENOMIC DNA]</scope>
    <source>
        <strain evidence="2 4">TUM18999</strain>
        <strain evidence="3 5">TUM20286</strain>
    </source>
</reference>
<proteinExistence type="predicted"/>
<keyword evidence="5" id="KW-1185">Reference proteome</keyword>
<dbReference type="Pfam" id="PF05708">
    <property type="entry name" value="Peptidase_C92"/>
    <property type="match status" value="1"/>
</dbReference>